<dbReference type="PANTHER" id="PTHR33112:SF16">
    <property type="entry name" value="HETEROKARYON INCOMPATIBILITY DOMAIN-CONTAINING PROTEIN"/>
    <property type="match status" value="1"/>
</dbReference>
<reference evidence="2" key="1">
    <citation type="submission" date="2021-07" db="EMBL/GenBank/DDBJ databases">
        <authorList>
            <person name="Durling M."/>
        </authorList>
    </citation>
    <scope>NUCLEOTIDE SEQUENCE</scope>
</reference>
<evidence type="ECO:0000313" key="3">
    <source>
        <dbReference type="Proteomes" id="UP000696280"/>
    </source>
</evidence>
<dbReference type="InterPro" id="IPR010730">
    <property type="entry name" value="HET"/>
</dbReference>
<dbReference type="AlphaFoldDB" id="A0A9N9KN51"/>
<name>A0A9N9KN51_9HELO</name>
<gene>
    <name evidence="2" type="ORF">HYFRA_00008361</name>
</gene>
<evidence type="ECO:0000313" key="2">
    <source>
        <dbReference type="EMBL" id="CAG8950126.1"/>
    </source>
</evidence>
<accession>A0A9N9KN51</accession>
<dbReference type="Pfam" id="PF06985">
    <property type="entry name" value="HET"/>
    <property type="match status" value="1"/>
</dbReference>
<keyword evidence="3" id="KW-1185">Reference proteome</keyword>
<organism evidence="2 3">
    <name type="scientific">Hymenoscyphus fraxineus</name>
    <dbReference type="NCBI Taxonomy" id="746836"/>
    <lineage>
        <taxon>Eukaryota</taxon>
        <taxon>Fungi</taxon>
        <taxon>Dikarya</taxon>
        <taxon>Ascomycota</taxon>
        <taxon>Pezizomycotina</taxon>
        <taxon>Leotiomycetes</taxon>
        <taxon>Helotiales</taxon>
        <taxon>Helotiaceae</taxon>
        <taxon>Hymenoscyphus</taxon>
    </lineage>
</organism>
<dbReference type="Proteomes" id="UP000696280">
    <property type="component" value="Unassembled WGS sequence"/>
</dbReference>
<feature type="domain" description="Heterokaryon incompatibility" evidence="1">
    <location>
        <begin position="230"/>
        <end position="372"/>
    </location>
</feature>
<proteinExistence type="predicted"/>
<dbReference type="EMBL" id="CAJVRL010000035">
    <property type="protein sequence ID" value="CAG8950126.1"/>
    <property type="molecule type" value="Genomic_DNA"/>
</dbReference>
<protein>
    <recommendedName>
        <fullName evidence="1">Heterokaryon incompatibility domain-containing protein</fullName>
    </recommendedName>
</protein>
<evidence type="ECO:0000259" key="1">
    <source>
        <dbReference type="Pfam" id="PF06985"/>
    </source>
</evidence>
<dbReference type="PANTHER" id="PTHR33112">
    <property type="entry name" value="DOMAIN PROTEIN, PUTATIVE-RELATED"/>
    <property type="match status" value="1"/>
</dbReference>
<dbReference type="OrthoDB" id="5125733at2759"/>
<sequence length="600" mass="67863">MELCKWCGKDRRQLSKSGVQPEDEIVFIDFEGAKLCVTCYETATWAVENPKNCADCNLLFTDEDVIQALLSEGGYTHSTLDRLKKAASQGCVLCRIFLLQDSNPSSDRHAFDLTLFAERKKSGAISDRDIDLLYFRSNHLTVERCCVAVSASAESNPPSTQISQRPSLRNLLCEETFQQGRAWFQECLQTHSESKDLAKAQLPTRVLDVGSLADPLLRVYEPPKPTYDDYINLSYCWGREQFLTTRKENFESHKQSMNVEDLPKTIADAVLVTRGLGFRYLWVDALCIIQDSLEDKMNEIGAMGDIYNNCTLTIAAVSASAVAEGFLKPKPKLIAKLPYHIGDVVGEVELAHQKGVDLWQETMYTRGWCLQEYLLSPRVLLFTNAEVLWSCQTSPFTRSDNTHVTYGYDRSEITSSPFRRLRSHIFNNTSSQTHSSPSSTSTSTTEEFNLEDYKDWTSLISNYSLRQLTVPSDRLPALSGVAGKYQSSWNSTYHAGLWSKHFIPLLSWHRSTYDKHALELLDADLYKPLPKWRAPSWSWASIEGPLEFEFQNGYAQTSTNNTHNNPDKPKIIPDHIRAKIAAGQLKASKSQPPRIIPPPR</sequence>
<comment type="caution">
    <text evidence="2">The sequence shown here is derived from an EMBL/GenBank/DDBJ whole genome shotgun (WGS) entry which is preliminary data.</text>
</comment>